<proteinExistence type="inferred from homology"/>
<dbReference type="PANTHER" id="PTHR35146:SF1">
    <property type="entry name" value="UPF0178 PROTEIN YAII"/>
    <property type="match status" value="1"/>
</dbReference>
<comment type="caution">
    <text evidence="3">The sequence shown here is derived from an EMBL/GenBank/DDBJ whole genome shotgun (WGS) entry which is preliminary data.</text>
</comment>
<dbReference type="EMBL" id="JANGAB010000005">
    <property type="protein sequence ID" value="MCQ4950019.1"/>
    <property type="molecule type" value="Genomic_DNA"/>
</dbReference>
<dbReference type="PANTHER" id="PTHR35146">
    <property type="entry name" value="UPF0178 PROTEIN YAII"/>
    <property type="match status" value="1"/>
</dbReference>
<dbReference type="InterPro" id="IPR003791">
    <property type="entry name" value="UPF0178"/>
</dbReference>
<dbReference type="HAMAP" id="MF_00489">
    <property type="entry name" value="UPF0178"/>
    <property type="match status" value="1"/>
</dbReference>
<evidence type="ECO:0000313" key="4">
    <source>
        <dbReference type="Proteomes" id="UP001205063"/>
    </source>
</evidence>
<protein>
    <recommendedName>
        <fullName evidence="2">UPF0178 protein NE646_10140</fullName>
    </recommendedName>
</protein>
<gene>
    <name evidence="3" type="ORF">NE646_10140</name>
</gene>
<reference evidence="3" key="1">
    <citation type="submission" date="2022-06" db="EMBL/GenBank/DDBJ databases">
        <title>Isolation of gut microbiota from human fecal samples.</title>
        <authorList>
            <person name="Pamer E.G."/>
            <person name="Barat B."/>
            <person name="Waligurski E."/>
            <person name="Medina S."/>
            <person name="Paddock L."/>
            <person name="Mostad J."/>
        </authorList>
    </citation>
    <scope>NUCLEOTIDE SEQUENCE</scope>
    <source>
        <strain evidence="3">DFI.7.96</strain>
    </source>
</reference>
<dbReference type="Pfam" id="PF02639">
    <property type="entry name" value="DUF188"/>
    <property type="match status" value="1"/>
</dbReference>
<name>A0AAW5KH37_9FIRM</name>
<evidence type="ECO:0000256" key="1">
    <source>
        <dbReference type="ARBA" id="ARBA00008522"/>
    </source>
</evidence>
<evidence type="ECO:0000256" key="2">
    <source>
        <dbReference type="HAMAP-Rule" id="MF_00489"/>
    </source>
</evidence>
<accession>A0AAW5KH37</accession>
<dbReference type="Proteomes" id="UP001205063">
    <property type="component" value="Unassembled WGS sequence"/>
</dbReference>
<sequence length="146" mass="15684">MRVRIDADACPVTRLALALCRERGVAVTLYCDTAHQFAPGEGCEVKVVSQGADAADYALVGDLAPGDIAVTQDYGVAAMALAKRARALNQNGLVYTDENLDGLLMSRHLGRKIRRAGGRTKGPKKRTAQQDEDFCRALEGLLDARP</sequence>
<dbReference type="AlphaFoldDB" id="A0AAW5KH37"/>
<dbReference type="RefSeq" id="WP_185916753.1">
    <property type="nucleotide sequence ID" value="NZ_JACMSD010000011.1"/>
</dbReference>
<comment type="similarity">
    <text evidence="1 2">Belongs to the UPF0178 family.</text>
</comment>
<organism evidence="3 4">
    <name type="scientific">Bittarella massiliensis</name>
    <name type="common">ex Durand et al. 2017</name>
    <dbReference type="NCBI Taxonomy" id="1720313"/>
    <lineage>
        <taxon>Bacteria</taxon>
        <taxon>Bacillati</taxon>
        <taxon>Bacillota</taxon>
        <taxon>Clostridia</taxon>
        <taxon>Eubacteriales</taxon>
        <taxon>Oscillospiraceae</taxon>
        <taxon>Bittarella (ex Durand et al. 2017)</taxon>
    </lineage>
</organism>
<evidence type="ECO:0000313" key="3">
    <source>
        <dbReference type="EMBL" id="MCQ4950019.1"/>
    </source>
</evidence>